<dbReference type="HOGENOM" id="CLU_036517_1_2_1"/>
<reference evidence="4" key="2">
    <citation type="submission" date="2010-07" db="EMBL/GenBank/DDBJ databases">
        <authorList>
            <consortium name="The Broad Institute Genome Sequencing Platform"/>
            <consortium name="Broad Institute Genome Sequencing Center for Infectious Disease"/>
            <person name="Ma L.-J."/>
            <person name="Dead R."/>
            <person name="Young S."/>
            <person name="Zeng Q."/>
            <person name="Koehrsen M."/>
            <person name="Alvarado L."/>
            <person name="Berlin A."/>
            <person name="Chapman S.B."/>
            <person name="Chen Z."/>
            <person name="Freedman E."/>
            <person name="Gellesch M."/>
            <person name="Goldberg J."/>
            <person name="Griggs A."/>
            <person name="Gujja S."/>
            <person name="Heilman E.R."/>
            <person name="Heiman D."/>
            <person name="Hepburn T."/>
            <person name="Howarth C."/>
            <person name="Jen D."/>
            <person name="Larson L."/>
            <person name="Mehta T."/>
            <person name="Neiman D."/>
            <person name="Pearson M."/>
            <person name="Roberts A."/>
            <person name="Saif S."/>
            <person name="Shea T."/>
            <person name="Shenoy N."/>
            <person name="Sisk P."/>
            <person name="Stolte C."/>
            <person name="Sykes S."/>
            <person name="Walk T."/>
            <person name="White J."/>
            <person name="Yandava C."/>
            <person name="Haas B."/>
            <person name="Nusbaum C."/>
            <person name="Birren B."/>
        </authorList>
    </citation>
    <scope>NUCLEOTIDE SEQUENCE</scope>
    <source>
        <strain evidence="4">R3-111a-1</strain>
    </source>
</reference>
<protein>
    <recommendedName>
        <fullName evidence="1">protein-ribulosamine 3-kinase</fullName>
        <ecNumber evidence="1">2.7.1.172</ecNumber>
    </recommendedName>
</protein>
<dbReference type="PANTHER" id="PTHR12149">
    <property type="entry name" value="FRUCTOSAMINE 3 KINASE-RELATED PROTEIN"/>
    <property type="match status" value="1"/>
</dbReference>
<accession>J3NH52</accession>
<sequence>MAYTPQSSNGNANIIAPPGPVQDEAVAQGLGSGVDASHPRSAQTEAWQRQSDHAVAANRGIDIGPAQKSEVAPSDPIELPKPLGSFELDANVIAAFPDAGAKPIHAAKFGKSLWGTTAKILVELPDGKCRNYFIKVVSNGETGRLMCTGEFESLKAIHATIPGFCPEPYAHGAYANDPGTHFMLVEFRDIGAQPAEPRKLAAGLAELHKQSRSPTGKFGFHMRTCHTQIDQAVDFWDDSWCAVYSSHLTHVIDLAKPVLRWPEFNVVADLTLSRVVPRLLLPLQAEGRTLKPSLVHGDCWDGNTAIDARTGEAFIFDVCSFYAHNEYDTGNWRAPRHRLSNPAYIRYYKKSIPPSEPVEDWDARNILYSLPFNVGNTLYVPGSTQRQIIYEDMTTLCKLFCPDELERGLNELGKGTASNSGGLSGLADSEDDEAEEEEEEED</sequence>
<keyword evidence="6" id="KW-1185">Reference proteome</keyword>
<dbReference type="OrthoDB" id="5772781at2759"/>
<feature type="compositionally biased region" description="Polar residues" evidence="3">
    <location>
        <begin position="1"/>
        <end position="12"/>
    </location>
</feature>
<dbReference type="GeneID" id="20341048"/>
<proteinExistence type="predicted"/>
<organism evidence="4">
    <name type="scientific">Gaeumannomyces tritici (strain R3-111a-1)</name>
    <name type="common">Wheat and barley take-all root rot fungus</name>
    <name type="synonym">Gaeumannomyces graminis var. tritici</name>
    <dbReference type="NCBI Taxonomy" id="644352"/>
    <lineage>
        <taxon>Eukaryota</taxon>
        <taxon>Fungi</taxon>
        <taxon>Dikarya</taxon>
        <taxon>Ascomycota</taxon>
        <taxon>Pezizomycotina</taxon>
        <taxon>Sordariomycetes</taxon>
        <taxon>Sordariomycetidae</taxon>
        <taxon>Magnaporthales</taxon>
        <taxon>Magnaporthaceae</taxon>
        <taxon>Gaeumannomyces</taxon>
    </lineage>
</organism>
<comment type="catalytic activity">
    <reaction evidence="2">
        <text>N(6)-D-ribulosyl-L-lysyl-[protein] + ATP = N(6)-(3-O-phospho-D-ribulosyl)-L-lysyl-[protein] + ADP + H(+)</text>
        <dbReference type="Rhea" id="RHEA:48432"/>
        <dbReference type="Rhea" id="RHEA-COMP:12103"/>
        <dbReference type="Rhea" id="RHEA-COMP:12104"/>
        <dbReference type="ChEBI" id="CHEBI:15378"/>
        <dbReference type="ChEBI" id="CHEBI:30616"/>
        <dbReference type="ChEBI" id="CHEBI:90418"/>
        <dbReference type="ChEBI" id="CHEBI:90420"/>
        <dbReference type="ChEBI" id="CHEBI:456216"/>
        <dbReference type="EC" id="2.7.1.172"/>
    </reaction>
    <physiologicalReaction direction="left-to-right" evidence="2">
        <dbReference type="Rhea" id="RHEA:48433"/>
    </physiologicalReaction>
</comment>
<dbReference type="EnsemblFungi" id="EJT80595">
    <property type="protein sequence ID" value="EJT80595"/>
    <property type="gene ID" value="GGTG_00590"/>
</dbReference>
<feature type="region of interest" description="Disordered" evidence="3">
    <location>
        <begin position="1"/>
        <end position="53"/>
    </location>
</feature>
<dbReference type="InterPro" id="IPR016477">
    <property type="entry name" value="Fructo-/Ketosamine-3-kinase"/>
</dbReference>
<reference evidence="4" key="3">
    <citation type="submission" date="2010-09" db="EMBL/GenBank/DDBJ databases">
        <title>Annotation of Gaeumannomyces graminis var. tritici R3-111a-1.</title>
        <authorList>
            <consortium name="The Broad Institute Genome Sequencing Platform"/>
            <person name="Ma L.-J."/>
            <person name="Dead R."/>
            <person name="Young S.K."/>
            <person name="Zeng Q."/>
            <person name="Gargeya S."/>
            <person name="Fitzgerald M."/>
            <person name="Haas B."/>
            <person name="Abouelleil A."/>
            <person name="Alvarado L."/>
            <person name="Arachchi H.M."/>
            <person name="Berlin A."/>
            <person name="Brown A."/>
            <person name="Chapman S.B."/>
            <person name="Chen Z."/>
            <person name="Dunbar C."/>
            <person name="Freedman E."/>
            <person name="Gearin G."/>
            <person name="Gellesch M."/>
            <person name="Goldberg J."/>
            <person name="Griggs A."/>
            <person name="Gujja S."/>
            <person name="Heiman D."/>
            <person name="Howarth C."/>
            <person name="Larson L."/>
            <person name="Lui A."/>
            <person name="MacDonald P.J.P."/>
            <person name="Mehta T."/>
            <person name="Montmayeur A."/>
            <person name="Murphy C."/>
            <person name="Neiman D."/>
            <person name="Pearson M."/>
            <person name="Priest M."/>
            <person name="Roberts A."/>
            <person name="Saif S."/>
            <person name="Shea T."/>
            <person name="Shenoy N."/>
            <person name="Sisk P."/>
            <person name="Stolte C."/>
            <person name="Sykes S."/>
            <person name="Yandava C."/>
            <person name="Wortman J."/>
            <person name="Nusbaum C."/>
            <person name="Birren B."/>
        </authorList>
    </citation>
    <scope>NUCLEOTIDE SEQUENCE</scope>
    <source>
        <strain evidence="4">R3-111a-1</strain>
    </source>
</reference>
<evidence type="ECO:0000313" key="6">
    <source>
        <dbReference type="Proteomes" id="UP000006039"/>
    </source>
</evidence>
<reference evidence="5" key="4">
    <citation type="journal article" date="2015" name="G3 (Bethesda)">
        <title>Genome sequences of three phytopathogenic species of the Magnaporthaceae family of fungi.</title>
        <authorList>
            <person name="Okagaki L.H."/>
            <person name="Nunes C.C."/>
            <person name="Sailsbery J."/>
            <person name="Clay B."/>
            <person name="Brown D."/>
            <person name="John T."/>
            <person name="Oh Y."/>
            <person name="Young N."/>
            <person name="Fitzgerald M."/>
            <person name="Haas B.J."/>
            <person name="Zeng Q."/>
            <person name="Young S."/>
            <person name="Adiconis X."/>
            <person name="Fan L."/>
            <person name="Levin J.Z."/>
            <person name="Mitchell T.K."/>
            <person name="Okubara P.A."/>
            <person name="Farman M.L."/>
            <person name="Kohn L.M."/>
            <person name="Birren B."/>
            <person name="Ma L.-J."/>
            <person name="Dean R.A."/>
        </authorList>
    </citation>
    <scope>NUCLEOTIDE SEQUENCE</scope>
    <source>
        <strain evidence="5">R3-111a-1</strain>
    </source>
</reference>
<dbReference type="RefSeq" id="XP_009216604.1">
    <property type="nucleotide sequence ID" value="XM_009218340.1"/>
</dbReference>
<feature type="compositionally biased region" description="Acidic residues" evidence="3">
    <location>
        <begin position="428"/>
        <end position="442"/>
    </location>
</feature>
<evidence type="ECO:0000313" key="4">
    <source>
        <dbReference type="EMBL" id="EJT80595.1"/>
    </source>
</evidence>
<reference evidence="6" key="1">
    <citation type="submission" date="2010-07" db="EMBL/GenBank/DDBJ databases">
        <title>The genome sequence of Gaeumannomyces graminis var. tritici strain R3-111a-1.</title>
        <authorList>
            <consortium name="The Broad Institute Genome Sequencing Platform"/>
            <person name="Ma L.-J."/>
            <person name="Dead R."/>
            <person name="Young S."/>
            <person name="Zeng Q."/>
            <person name="Koehrsen M."/>
            <person name="Alvarado L."/>
            <person name="Berlin A."/>
            <person name="Chapman S.B."/>
            <person name="Chen Z."/>
            <person name="Freedman E."/>
            <person name="Gellesch M."/>
            <person name="Goldberg J."/>
            <person name="Griggs A."/>
            <person name="Gujja S."/>
            <person name="Heilman E.R."/>
            <person name="Heiman D."/>
            <person name="Hepburn T."/>
            <person name="Howarth C."/>
            <person name="Jen D."/>
            <person name="Larson L."/>
            <person name="Mehta T."/>
            <person name="Neiman D."/>
            <person name="Pearson M."/>
            <person name="Roberts A."/>
            <person name="Saif S."/>
            <person name="Shea T."/>
            <person name="Shenoy N."/>
            <person name="Sisk P."/>
            <person name="Stolte C."/>
            <person name="Sykes S."/>
            <person name="Walk T."/>
            <person name="White J."/>
            <person name="Yandava C."/>
            <person name="Haas B."/>
            <person name="Nusbaum C."/>
            <person name="Birren B."/>
        </authorList>
    </citation>
    <scope>NUCLEOTIDE SEQUENCE [LARGE SCALE GENOMIC DNA]</scope>
    <source>
        <strain evidence="6">R3-111a-1</strain>
    </source>
</reference>
<dbReference type="VEuPathDB" id="FungiDB:GGTG_00590"/>
<dbReference type="PANTHER" id="PTHR12149:SF8">
    <property type="entry name" value="PROTEIN-RIBULOSAMINE 3-KINASE"/>
    <property type="match status" value="1"/>
</dbReference>
<dbReference type="InterPro" id="IPR011009">
    <property type="entry name" value="Kinase-like_dom_sf"/>
</dbReference>
<dbReference type="Pfam" id="PF03881">
    <property type="entry name" value="Fructosamin_kin"/>
    <property type="match status" value="1"/>
</dbReference>
<evidence type="ECO:0000256" key="1">
    <source>
        <dbReference type="ARBA" id="ARBA00011961"/>
    </source>
</evidence>
<dbReference type="EC" id="2.7.1.172" evidence="1"/>
<gene>
    <name evidence="5" type="primary">20341048</name>
    <name evidence="4" type="ORF">GGTG_00590</name>
</gene>
<evidence type="ECO:0000313" key="5">
    <source>
        <dbReference type="EnsemblFungi" id="EJT80595"/>
    </source>
</evidence>
<dbReference type="Gene3D" id="3.90.1200.10">
    <property type="match status" value="1"/>
</dbReference>
<dbReference type="eggNOG" id="KOG3021">
    <property type="taxonomic scope" value="Eukaryota"/>
</dbReference>
<reference evidence="5" key="5">
    <citation type="submission" date="2018-04" db="UniProtKB">
        <authorList>
            <consortium name="EnsemblFungi"/>
        </authorList>
    </citation>
    <scope>IDENTIFICATION</scope>
    <source>
        <strain evidence="5">R3-111a-1</strain>
    </source>
</reference>
<dbReference type="GO" id="GO:0102193">
    <property type="term" value="F:protein-ribulosamine 3-kinase activity"/>
    <property type="evidence" value="ECO:0007669"/>
    <property type="project" value="UniProtKB-EC"/>
</dbReference>
<dbReference type="Proteomes" id="UP000006039">
    <property type="component" value="Unassembled WGS sequence"/>
</dbReference>
<dbReference type="SUPFAM" id="SSF56112">
    <property type="entry name" value="Protein kinase-like (PK-like)"/>
    <property type="match status" value="1"/>
</dbReference>
<evidence type="ECO:0000256" key="2">
    <source>
        <dbReference type="ARBA" id="ARBA00048655"/>
    </source>
</evidence>
<name>J3NH52_GAET3</name>
<feature type="compositionally biased region" description="Polar residues" evidence="3">
    <location>
        <begin position="40"/>
        <end position="49"/>
    </location>
</feature>
<feature type="region of interest" description="Disordered" evidence="3">
    <location>
        <begin position="411"/>
        <end position="442"/>
    </location>
</feature>
<dbReference type="EMBL" id="GL385395">
    <property type="protein sequence ID" value="EJT80595.1"/>
    <property type="molecule type" value="Genomic_DNA"/>
</dbReference>
<evidence type="ECO:0000256" key="3">
    <source>
        <dbReference type="SAM" id="MobiDB-lite"/>
    </source>
</evidence>
<dbReference type="AlphaFoldDB" id="J3NH52"/>